<organism evidence="5 6">
    <name type="scientific">Toxocara canis</name>
    <name type="common">Canine roundworm</name>
    <dbReference type="NCBI Taxonomy" id="6265"/>
    <lineage>
        <taxon>Eukaryota</taxon>
        <taxon>Metazoa</taxon>
        <taxon>Ecdysozoa</taxon>
        <taxon>Nematoda</taxon>
        <taxon>Chromadorea</taxon>
        <taxon>Rhabditida</taxon>
        <taxon>Spirurina</taxon>
        <taxon>Ascaridomorpha</taxon>
        <taxon>Ascaridoidea</taxon>
        <taxon>Toxocaridae</taxon>
        <taxon>Toxocara</taxon>
    </lineage>
</organism>
<dbReference type="GO" id="GO:0005375">
    <property type="term" value="F:copper ion transmembrane transporter activity"/>
    <property type="evidence" value="ECO:0007669"/>
    <property type="project" value="UniProtKB-UniRule"/>
</dbReference>
<keyword evidence="6" id="KW-1185">Reference proteome</keyword>
<dbReference type="InterPro" id="IPR007274">
    <property type="entry name" value="Cop_transporter"/>
</dbReference>
<keyword evidence="3 4" id="KW-0472">Membrane</keyword>
<dbReference type="GO" id="GO:0016020">
    <property type="term" value="C:membrane"/>
    <property type="evidence" value="ECO:0007669"/>
    <property type="project" value="UniProtKB-SubCell"/>
</dbReference>
<comment type="caution">
    <text evidence="5">The sequence shown here is derived from an EMBL/GenBank/DDBJ whole genome shotgun (WGS) entry which is preliminary data.</text>
</comment>
<comment type="subcellular location">
    <subcellularLocation>
        <location evidence="4">Membrane</location>
        <topology evidence="4">Multi-pass membrane protein</topology>
    </subcellularLocation>
</comment>
<dbReference type="Pfam" id="PF04145">
    <property type="entry name" value="Ctr"/>
    <property type="match status" value="1"/>
</dbReference>
<feature type="transmembrane region" description="Helical" evidence="4">
    <location>
        <begin position="139"/>
        <end position="156"/>
    </location>
</feature>
<protein>
    <recommendedName>
        <fullName evidence="4">Copper transport protein</fullName>
    </recommendedName>
</protein>
<gene>
    <name evidence="5" type="ORF">Tcan_03230</name>
</gene>
<name>A0A0B2W1N7_TOXCA</name>
<dbReference type="PANTHER" id="PTHR12483:SF43">
    <property type="entry name" value="COPPER TRANSPORT PROTEIN"/>
    <property type="match status" value="1"/>
</dbReference>
<reference evidence="5 6" key="1">
    <citation type="submission" date="2014-11" db="EMBL/GenBank/DDBJ databases">
        <title>Genetic blueprint of the zoonotic pathogen Toxocara canis.</title>
        <authorList>
            <person name="Zhu X.-Q."/>
            <person name="Korhonen P.K."/>
            <person name="Cai H."/>
            <person name="Young N.D."/>
            <person name="Nejsum P."/>
            <person name="von Samson-Himmelstjerna G."/>
            <person name="Boag P.R."/>
            <person name="Tan P."/>
            <person name="Li Q."/>
            <person name="Min J."/>
            <person name="Yang Y."/>
            <person name="Wang X."/>
            <person name="Fang X."/>
            <person name="Hall R.S."/>
            <person name="Hofmann A."/>
            <person name="Sternberg P.W."/>
            <person name="Jex A.R."/>
            <person name="Gasser R.B."/>
        </authorList>
    </citation>
    <scope>NUCLEOTIDE SEQUENCE [LARGE SCALE GENOMIC DNA]</scope>
    <source>
        <strain evidence="5">PN_DK_2014</strain>
    </source>
</reference>
<proteinExistence type="inferred from homology"/>
<accession>A0A0B2W1N7</accession>
<dbReference type="OrthoDB" id="161814at2759"/>
<evidence type="ECO:0000313" key="5">
    <source>
        <dbReference type="EMBL" id="KHN87532.1"/>
    </source>
</evidence>
<keyword evidence="1 4" id="KW-0812">Transmembrane</keyword>
<evidence type="ECO:0000256" key="3">
    <source>
        <dbReference type="ARBA" id="ARBA00023136"/>
    </source>
</evidence>
<keyword evidence="2 4" id="KW-1133">Transmembrane helix</keyword>
<evidence type="ECO:0000256" key="4">
    <source>
        <dbReference type="RuleBase" id="RU367022"/>
    </source>
</evidence>
<keyword evidence="4" id="KW-0406">Ion transport</keyword>
<evidence type="ECO:0000256" key="1">
    <source>
        <dbReference type="ARBA" id="ARBA00022692"/>
    </source>
</evidence>
<keyword evidence="4" id="KW-0813">Transport</keyword>
<feature type="transmembrane region" description="Helical" evidence="4">
    <location>
        <begin position="96"/>
        <end position="119"/>
    </location>
</feature>
<evidence type="ECO:0000313" key="6">
    <source>
        <dbReference type="Proteomes" id="UP000031036"/>
    </source>
</evidence>
<dbReference type="AlphaFoldDB" id="A0A0B2W1N7"/>
<dbReference type="EMBL" id="JPKZ01000420">
    <property type="protein sequence ID" value="KHN87532.1"/>
    <property type="molecule type" value="Genomic_DNA"/>
</dbReference>
<evidence type="ECO:0000256" key="2">
    <source>
        <dbReference type="ARBA" id="ARBA00022989"/>
    </source>
</evidence>
<comment type="similarity">
    <text evidence="4">Belongs to the copper transporter (Ctr) (TC 1.A.56) family. SLC31A subfamily.</text>
</comment>
<keyword evidence="4" id="KW-0186">Copper</keyword>
<dbReference type="PANTHER" id="PTHR12483">
    <property type="entry name" value="SOLUTE CARRIER FAMILY 31 COPPER TRANSPORTERS"/>
    <property type="match status" value="1"/>
</dbReference>
<dbReference type="Proteomes" id="UP000031036">
    <property type="component" value="Unassembled WGS sequence"/>
</dbReference>
<sequence>MQEIKQLPSSKSIVHRRDPICSLFELAIIVNPCYDFIPSRFLVSPRSSSPIIERDLCCVWEKNFFILCLFCRNLSAKVVTVLPTNIFESIPTINDLMIISSVDGFLSSVHSLLPLLGYFVNKLYIFHLQYTKSPHRTSYIFSCIAIFTIAATYEVLRAARYVMLSRKHESQKRCESAECREQYNREGPPCGCPSSSNGDQPCNRCYEEPWSMDVLLSGKHILQTALHAVQTFISFCLMLIAMEYNVPIFLSMIAGQTAAFYFLTPFFHYEQLEMIGECCA</sequence>
<keyword evidence="4" id="KW-0187">Copper transport</keyword>